<dbReference type="InParanoid" id="A0A024FTE1"/>
<dbReference type="Proteomes" id="UP000053237">
    <property type="component" value="Unassembled WGS sequence"/>
</dbReference>
<evidence type="ECO:0000313" key="1">
    <source>
        <dbReference type="EMBL" id="CCI10370.1"/>
    </source>
</evidence>
<accession>A0A024FTE1</accession>
<dbReference type="EMBL" id="CAIX01000225">
    <property type="protein sequence ID" value="CCI10370.1"/>
    <property type="molecule type" value="Genomic_DNA"/>
</dbReference>
<sequence>MVESTSASLQGNNLTLGQQIIQVFSLVRDLQSAIGGSRTTNVEIKGDAGIIKRGLFSVKCSKALDKVQSRRLLALLLTRKLNNESVDAVVSISSRVYNQAMHAVASIAAEMEIQN</sequence>
<organism evidence="1 2">
    <name type="scientific">Albugo candida</name>
    <dbReference type="NCBI Taxonomy" id="65357"/>
    <lineage>
        <taxon>Eukaryota</taxon>
        <taxon>Sar</taxon>
        <taxon>Stramenopiles</taxon>
        <taxon>Oomycota</taxon>
        <taxon>Peronosporomycetes</taxon>
        <taxon>Albuginales</taxon>
        <taxon>Albuginaceae</taxon>
        <taxon>Albugo</taxon>
    </lineage>
</organism>
<protein>
    <submittedName>
        <fullName evidence="1">Uncharacterized protein</fullName>
    </submittedName>
</protein>
<reference evidence="1 2" key="1">
    <citation type="submission" date="2012-05" db="EMBL/GenBank/DDBJ databases">
        <title>Recombination and specialization in a pathogen metapopulation.</title>
        <authorList>
            <person name="Gardiner A."/>
            <person name="Kemen E."/>
            <person name="Schultz-Larsen T."/>
            <person name="MacLean D."/>
            <person name="Van Oosterhout C."/>
            <person name="Jones J.D.G."/>
        </authorList>
    </citation>
    <scope>NUCLEOTIDE SEQUENCE [LARGE SCALE GENOMIC DNA]</scope>
    <source>
        <strain evidence="1 2">Ac Nc2</strain>
    </source>
</reference>
<proteinExistence type="predicted"/>
<keyword evidence="2" id="KW-1185">Reference proteome</keyword>
<comment type="caution">
    <text evidence="1">The sequence shown here is derived from an EMBL/GenBank/DDBJ whole genome shotgun (WGS) entry which is preliminary data.</text>
</comment>
<evidence type="ECO:0000313" key="2">
    <source>
        <dbReference type="Proteomes" id="UP000053237"/>
    </source>
</evidence>
<gene>
    <name evidence="1" type="ORF">BN9_095460</name>
</gene>
<name>A0A024FTE1_9STRA</name>
<dbReference type="AlphaFoldDB" id="A0A024FTE1"/>